<dbReference type="AlphaFoldDB" id="A0A1J7IG62"/>
<protein>
    <submittedName>
        <fullName evidence="8">Uncharacterized protein</fullName>
    </submittedName>
</protein>
<reference evidence="8 9" key="1">
    <citation type="submission" date="2016-10" db="EMBL/GenBank/DDBJ databases">
        <title>Draft genome sequence of Coniochaeta ligniaria NRRL30616, a lignocellulolytic fungus for bioabatement of inhibitors in plant biomass hydrolysates.</title>
        <authorList>
            <consortium name="DOE Joint Genome Institute"/>
            <person name="Jimenez D.J."/>
            <person name="Hector R.E."/>
            <person name="Riley R."/>
            <person name="Sun H."/>
            <person name="Grigoriev I.V."/>
            <person name="Van Elsas J.D."/>
            <person name="Nichols N.N."/>
        </authorList>
    </citation>
    <scope>NUCLEOTIDE SEQUENCE [LARGE SCALE GENOMIC DNA]</scope>
    <source>
        <strain evidence="8 9">NRRL 30616</strain>
    </source>
</reference>
<evidence type="ECO:0000256" key="2">
    <source>
        <dbReference type="ARBA" id="ARBA00022692"/>
    </source>
</evidence>
<organism evidence="8 9">
    <name type="scientific">Coniochaeta ligniaria NRRL 30616</name>
    <dbReference type="NCBI Taxonomy" id="1408157"/>
    <lineage>
        <taxon>Eukaryota</taxon>
        <taxon>Fungi</taxon>
        <taxon>Dikarya</taxon>
        <taxon>Ascomycota</taxon>
        <taxon>Pezizomycotina</taxon>
        <taxon>Sordariomycetes</taxon>
        <taxon>Sordariomycetidae</taxon>
        <taxon>Coniochaetales</taxon>
        <taxon>Coniochaetaceae</taxon>
        <taxon>Coniochaeta</taxon>
    </lineage>
</organism>
<dbReference type="InterPro" id="IPR021765">
    <property type="entry name" value="UstYa-like"/>
</dbReference>
<comment type="similarity">
    <text evidence="7">Belongs to the ustYa family.</text>
</comment>
<dbReference type="GO" id="GO:0016020">
    <property type="term" value="C:membrane"/>
    <property type="evidence" value="ECO:0007669"/>
    <property type="project" value="UniProtKB-SubCell"/>
</dbReference>
<dbReference type="InParanoid" id="A0A1J7IG62"/>
<dbReference type="EMBL" id="KV875100">
    <property type="protein sequence ID" value="OIW26397.1"/>
    <property type="molecule type" value="Genomic_DNA"/>
</dbReference>
<evidence type="ECO:0000313" key="8">
    <source>
        <dbReference type="EMBL" id="OIW26397.1"/>
    </source>
</evidence>
<dbReference type="PANTHER" id="PTHR33365:SF13">
    <property type="entry name" value="TAT PATHWAY SIGNAL SEQUENCE"/>
    <property type="match status" value="1"/>
</dbReference>
<sequence>MPLISLTPQPGEDTGFIMIPRGEEAAADINPSRHAYVDRPDIGMVGYPVLPEAIHEMHCVDKLRQNLYYNIEHTRKSCKHNHCVSPEMEGWEILHVDHCLEILRRRVACTADLGIIPFMWYRSSGKLTGDSIRMHTCGDYDAIKRFTAENSVKDPPLGSPEGLKPPEDQFILEEYD</sequence>
<dbReference type="OrthoDB" id="3687641at2759"/>
<keyword evidence="9" id="KW-1185">Reference proteome</keyword>
<keyword evidence="3" id="KW-1133">Transmembrane helix</keyword>
<name>A0A1J7IG62_9PEZI</name>
<keyword evidence="5" id="KW-0472">Membrane</keyword>
<dbReference type="Pfam" id="PF11807">
    <property type="entry name" value="UstYa"/>
    <property type="match status" value="1"/>
</dbReference>
<evidence type="ECO:0000256" key="7">
    <source>
        <dbReference type="ARBA" id="ARBA00035112"/>
    </source>
</evidence>
<evidence type="ECO:0000256" key="6">
    <source>
        <dbReference type="ARBA" id="ARBA00023180"/>
    </source>
</evidence>
<keyword evidence="6" id="KW-0325">Glycoprotein</keyword>
<accession>A0A1J7IG62</accession>
<dbReference type="GO" id="GO:0043386">
    <property type="term" value="P:mycotoxin biosynthetic process"/>
    <property type="evidence" value="ECO:0007669"/>
    <property type="project" value="InterPro"/>
</dbReference>
<dbReference type="Proteomes" id="UP000182658">
    <property type="component" value="Unassembled WGS sequence"/>
</dbReference>
<proteinExistence type="inferred from homology"/>
<keyword evidence="2" id="KW-0812">Transmembrane</keyword>
<dbReference type="PANTHER" id="PTHR33365">
    <property type="entry name" value="YALI0B05434P"/>
    <property type="match status" value="1"/>
</dbReference>
<keyword evidence="4" id="KW-0843">Virulence</keyword>
<evidence type="ECO:0000256" key="1">
    <source>
        <dbReference type="ARBA" id="ARBA00004167"/>
    </source>
</evidence>
<evidence type="ECO:0000256" key="5">
    <source>
        <dbReference type="ARBA" id="ARBA00023136"/>
    </source>
</evidence>
<comment type="subcellular location">
    <subcellularLocation>
        <location evidence="1">Membrane</location>
        <topology evidence="1">Single-pass membrane protein</topology>
    </subcellularLocation>
</comment>
<evidence type="ECO:0000256" key="3">
    <source>
        <dbReference type="ARBA" id="ARBA00022989"/>
    </source>
</evidence>
<gene>
    <name evidence="8" type="ORF">CONLIGDRAFT_716694</name>
</gene>
<evidence type="ECO:0000256" key="4">
    <source>
        <dbReference type="ARBA" id="ARBA00023026"/>
    </source>
</evidence>
<evidence type="ECO:0000313" key="9">
    <source>
        <dbReference type="Proteomes" id="UP000182658"/>
    </source>
</evidence>